<accession>A0A2S0PD37</accession>
<keyword evidence="3" id="KW-1185">Reference proteome</keyword>
<evidence type="ECO:0000313" key="3">
    <source>
        <dbReference type="Proteomes" id="UP000244173"/>
    </source>
</evidence>
<dbReference type="KEGG" id="maer:DAI18_14830"/>
<organism evidence="2 3">
    <name type="scientific">Microvirgula aerodenitrificans</name>
    <dbReference type="NCBI Taxonomy" id="57480"/>
    <lineage>
        <taxon>Bacteria</taxon>
        <taxon>Pseudomonadati</taxon>
        <taxon>Pseudomonadota</taxon>
        <taxon>Betaproteobacteria</taxon>
        <taxon>Neisseriales</taxon>
        <taxon>Aquaspirillaceae</taxon>
        <taxon>Microvirgula</taxon>
    </lineage>
</organism>
<dbReference type="RefSeq" id="WP_107889804.1">
    <property type="nucleotide sequence ID" value="NZ_CP028519.1"/>
</dbReference>
<sequence length="144" mass="16398">MSLTGYPFDGCLIRCRVARQQAGVALAQARACVEALQRQSAALQAEIRDCEAVWAGSGGIQASARRFVTERWQAWRQCQSLLAEAEDRLEEASGAAFDAHRQQRRFEMHRDRFLAQAHWRKCRAGYRCQDDAALEIWRRKGGSR</sequence>
<dbReference type="EMBL" id="CP028519">
    <property type="protein sequence ID" value="AVY95177.1"/>
    <property type="molecule type" value="Genomic_DNA"/>
</dbReference>
<dbReference type="STRING" id="1122240.GCA_000620105_01990"/>
<evidence type="ECO:0000313" key="2">
    <source>
        <dbReference type="EMBL" id="AVY95177.1"/>
    </source>
</evidence>
<gene>
    <name evidence="2" type="ORF">DAI18_14830</name>
</gene>
<proteinExistence type="predicted"/>
<protein>
    <recommendedName>
        <fullName evidence="4">Flagellar FliJ protein</fullName>
    </recommendedName>
</protein>
<keyword evidence="1" id="KW-0175">Coiled coil</keyword>
<evidence type="ECO:0000256" key="1">
    <source>
        <dbReference type="SAM" id="Coils"/>
    </source>
</evidence>
<feature type="coiled-coil region" evidence="1">
    <location>
        <begin position="26"/>
        <end position="53"/>
    </location>
</feature>
<reference evidence="2 3" key="1">
    <citation type="submission" date="2018-04" db="EMBL/GenBank/DDBJ databases">
        <title>Denitrifier Microvirgula.</title>
        <authorList>
            <person name="Anderson E."/>
            <person name="Jang J."/>
            <person name="Ishii S."/>
        </authorList>
    </citation>
    <scope>NUCLEOTIDE SEQUENCE [LARGE SCALE GENOMIC DNA]</scope>
    <source>
        <strain evidence="2 3">BE2.4</strain>
    </source>
</reference>
<dbReference type="Proteomes" id="UP000244173">
    <property type="component" value="Chromosome"/>
</dbReference>
<name>A0A2S0PD37_9NEIS</name>
<dbReference type="AlphaFoldDB" id="A0A2S0PD37"/>
<evidence type="ECO:0008006" key="4">
    <source>
        <dbReference type="Google" id="ProtNLM"/>
    </source>
</evidence>